<gene>
    <name evidence="3" type="ORF">BJZ21_000706</name>
</gene>
<reference evidence="3 4" key="1">
    <citation type="submission" date="2020-07" db="EMBL/GenBank/DDBJ databases">
        <title>Sequencing the genomes of 1000 actinobacteria strains.</title>
        <authorList>
            <person name="Klenk H.-P."/>
        </authorList>
    </citation>
    <scope>NUCLEOTIDE SEQUENCE [LARGE SCALE GENOMIC DNA]</scope>
    <source>
        <strain evidence="3 4">DSM 21350</strain>
    </source>
</reference>
<dbReference type="Proteomes" id="UP000535511">
    <property type="component" value="Unassembled WGS sequence"/>
</dbReference>
<dbReference type="AlphaFoldDB" id="A0A7Y9E3M5"/>
<dbReference type="EMBL" id="JACCBG010000001">
    <property type="protein sequence ID" value="NYD40623.1"/>
    <property type="molecule type" value="Genomic_DNA"/>
</dbReference>
<proteinExistence type="predicted"/>
<evidence type="ECO:0000313" key="3">
    <source>
        <dbReference type="EMBL" id="NYD40623.1"/>
    </source>
</evidence>
<accession>A0A7Y9E3M5</accession>
<evidence type="ECO:0000313" key="4">
    <source>
        <dbReference type="Proteomes" id="UP000535511"/>
    </source>
</evidence>
<name>A0A7Y9E3M5_9ACTN</name>
<organism evidence="3 4">
    <name type="scientific">Nocardioides panaciterrulae</name>
    <dbReference type="NCBI Taxonomy" id="661492"/>
    <lineage>
        <taxon>Bacteria</taxon>
        <taxon>Bacillati</taxon>
        <taxon>Actinomycetota</taxon>
        <taxon>Actinomycetes</taxon>
        <taxon>Propionibacteriales</taxon>
        <taxon>Nocardioidaceae</taxon>
        <taxon>Nocardioides</taxon>
    </lineage>
</organism>
<keyword evidence="2" id="KW-0812">Transmembrane</keyword>
<feature type="region of interest" description="Disordered" evidence="1">
    <location>
        <begin position="61"/>
        <end position="107"/>
    </location>
</feature>
<dbReference type="RefSeq" id="WP_179662484.1">
    <property type="nucleotide sequence ID" value="NZ_JACCBG010000001.1"/>
</dbReference>
<keyword evidence="4" id="KW-1185">Reference proteome</keyword>
<keyword evidence="2" id="KW-1133">Transmembrane helix</keyword>
<evidence type="ECO:0000256" key="2">
    <source>
        <dbReference type="SAM" id="Phobius"/>
    </source>
</evidence>
<sequence length="409" mass="42184">MTDHELRDLLAERVSDVAVPDLSGRAWERAGRIRRRRATGVVVGAVASVAVVAAALAGVPGVNRSDGPGPGPATHQPAPTGPSGPGDPGRTAPWPGSGATRPDGRYRGLPVYRGPLVSQEATLPGVDSPFPATVDLSAPAPDLADQPIREALAAYVLTDAGGGRRLLLLAPDGSLRSVDTAAVAAYDDGSGQDVSVAHESLLSPTGEYLAFPQAAGEVRVLTLATGEWRTVHTGSDRTATLHWMGDTDLWLPPTTQGGPGPMYSVLDGTRSGATNLQAPAGPFGAGAAPYGRWRMGPGGTAQSWAGVTGLPGPAGEATPAQVLLVQGDPPAPDALLVLGASAAQPRPARCCDVDFWLDDRTVVYESGAAPRRLVAWRVGTHALGVVTRIVGYDPSRVSLVSSYARVWDR</sequence>
<protein>
    <submittedName>
        <fullName evidence="3">Uncharacterized protein</fullName>
    </submittedName>
</protein>
<keyword evidence="2" id="KW-0472">Membrane</keyword>
<feature type="transmembrane region" description="Helical" evidence="2">
    <location>
        <begin position="38"/>
        <end position="59"/>
    </location>
</feature>
<comment type="caution">
    <text evidence="3">The sequence shown here is derived from an EMBL/GenBank/DDBJ whole genome shotgun (WGS) entry which is preliminary data.</text>
</comment>
<evidence type="ECO:0000256" key="1">
    <source>
        <dbReference type="SAM" id="MobiDB-lite"/>
    </source>
</evidence>